<feature type="compositionally biased region" description="Low complexity" evidence="7">
    <location>
        <begin position="388"/>
        <end position="413"/>
    </location>
</feature>
<dbReference type="eggNOG" id="KOG0314">
    <property type="taxonomic scope" value="Eukaryota"/>
</dbReference>
<evidence type="ECO:0000256" key="5">
    <source>
        <dbReference type="ARBA" id="ARBA00023242"/>
    </source>
</evidence>
<dbReference type="InterPro" id="IPR013083">
    <property type="entry name" value="Znf_RING/FYVE/PHD"/>
</dbReference>
<evidence type="ECO:0000313" key="11">
    <source>
        <dbReference type="EMBL" id="EPX71089.1"/>
    </source>
</evidence>
<dbReference type="GO" id="GO:0036002">
    <property type="term" value="F:pre-mRNA binding"/>
    <property type="evidence" value="ECO:0007669"/>
    <property type="project" value="EnsemblFungi"/>
</dbReference>
<dbReference type="GO" id="GO:0005847">
    <property type="term" value="C:mRNA cleavage and polyadenylation specificity factor complex"/>
    <property type="evidence" value="ECO:0007669"/>
    <property type="project" value="EnsemblFungi"/>
</dbReference>
<dbReference type="Gene3D" id="3.30.40.10">
    <property type="entry name" value="Zinc/RING finger domain, C3HC4 (zinc finger)"/>
    <property type="match status" value="1"/>
</dbReference>
<dbReference type="PROSITE" id="PS50089">
    <property type="entry name" value="ZF_RING_2"/>
    <property type="match status" value="1"/>
</dbReference>
<evidence type="ECO:0000256" key="7">
    <source>
        <dbReference type="SAM" id="MobiDB-lite"/>
    </source>
</evidence>
<keyword evidence="4" id="KW-0862">Zinc</keyword>
<dbReference type="PANTHER" id="PTHR15439">
    <property type="entry name" value="RETINOBLASTOMA-BINDING PROTEIN 6"/>
    <property type="match status" value="1"/>
</dbReference>
<dbReference type="InterPro" id="IPR033489">
    <property type="entry name" value="RBBP6"/>
</dbReference>
<dbReference type="InterPro" id="IPR001878">
    <property type="entry name" value="Znf_CCHC"/>
</dbReference>
<dbReference type="Proteomes" id="UP000016088">
    <property type="component" value="Unassembled WGS sequence"/>
</dbReference>
<reference evidence="11 12" key="1">
    <citation type="journal article" date="2011" name="Science">
        <title>Comparative functional genomics of the fission yeasts.</title>
        <authorList>
            <person name="Rhind N."/>
            <person name="Chen Z."/>
            <person name="Yassour M."/>
            <person name="Thompson D.A."/>
            <person name="Haas B.J."/>
            <person name="Habib N."/>
            <person name="Wapinski I."/>
            <person name="Roy S."/>
            <person name="Lin M.F."/>
            <person name="Heiman D.I."/>
            <person name="Young S.K."/>
            <person name="Furuya K."/>
            <person name="Guo Y."/>
            <person name="Pidoux A."/>
            <person name="Chen H.M."/>
            <person name="Robbertse B."/>
            <person name="Goldberg J.M."/>
            <person name="Aoki K."/>
            <person name="Bayne E.H."/>
            <person name="Berlin A.M."/>
            <person name="Desjardins C.A."/>
            <person name="Dobbs E."/>
            <person name="Dukaj L."/>
            <person name="Fan L."/>
            <person name="FitzGerald M.G."/>
            <person name="French C."/>
            <person name="Gujja S."/>
            <person name="Hansen K."/>
            <person name="Keifenheim D."/>
            <person name="Levin J.Z."/>
            <person name="Mosher R.A."/>
            <person name="Mueller C.A."/>
            <person name="Pfiffner J."/>
            <person name="Priest M."/>
            <person name="Russ C."/>
            <person name="Smialowska A."/>
            <person name="Swoboda P."/>
            <person name="Sykes S.M."/>
            <person name="Vaughn M."/>
            <person name="Vengrova S."/>
            <person name="Yoder R."/>
            <person name="Zeng Q."/>
            <person name="Allshire R."/>
            <person name="Baulcombe D."/>
            <person name="Birren B.W."/>
            <person name="Brown W."/>
            <person name="Ekwall K."/>
            <person name="Kellis M."/>
            <person name="Leatherwood J."/>
            <person name="Levin H."/>
            <person name="Margalit H."/>
            <person name="Martienssen R."/>
            <person name="Nieduszynski C.A."/>
            <person name="Spatafora J.W."/>
            <person name="Friedman N."/>
            <person name="Dalgaard J.Z."/>
            <person name="Baumann P."/>
            <person name="Niki H."/>
            <person name="Regev A."/>
            <person name="Nusbaum C."/>
        </authorList>
    </citation>
    <scope>NUCLEOTIDE SEQUENCE [LARGE SCALE GENOMIC DNA]</scope>
    <source>
        <strain evidence="12">yFS286</strain>
    </source>
</reference>
<dbReference type="PANTHER" id="PTHR15439:SF0">
    <property type="entry name" value="CELL DIVISION CYCLE AND APOPTOSIS REGULATOR PROTEIN 1-RELATED"/>
    <property type="match status" value="1"/>
</dbReference>
<evidence type="ECO:0000256" key="6">
    <source>
        <dbReference type="PROSITE-ProRule" id="PRU00047"/>
    </source>
</evidence>
<dbReference type="InterPro" id="IPR036875">
    <property type="entry name" value="Znf_CCHC_sf"/>
</dbReference>
<evidence type="ECO:0000256" key="4">
    <source>
        <dbReference type="ARBA" id="ARBA00022833"/>
    </source>
</evidence>
<keyword evidence="5" id="KW-0539">Nucleus</keyword>
<dbReference type="GO" id="GO:0061630">
    <property type="term" value="F:ubiquitin protein ligase activity"/>
    <property type="evidence" value="ECO:0007669"/>
    <property type="project" value="EnsemblFungi"/>
</dbReference>
<dbReference type="OrthoDB" id="106784at2759"/>
<feature type="domain" description="DWNN" evidence="10">
    <location>
        <begin position="5"/>
        <end position="79"/>
    </location>
</feature>
<dbReference type="GO" id="GO:0006397">
    <property type="term" value="P:mRNA processing"/>
    <property type="evidence" value="ECO:0007669"/>
    <property type="project" value="InterPro"/>
</dbReference>
<dbReference type="PROSITE" id="PS50158">
    <property type="entry name" value="ZF_CCHC"/>
    <property type="match status" value="1"/>
</dbReference>
<dbReference type="Pfam" id="PF13696">
    <property type="entry name" value="zf-CCHC_2"/>
    <property type="match status" value="1"/>
</dbReference>
<dbReference type="GO" id="GO:0016874">
    <property type="term" value="F:ligase activity"/>
    <property type="evidence" value="ECO:0007669"/>
    <property type="project" value="UniProtKB-KW"/>
</dbReference>
<dbReference type="EMBL" id="KE503208">
    <property type="protein sequence ID" value="EPX71089.1"/>
    <property type="molecule type" value="Genomic_DNA"/>
</dbReference>
<keyword evidence="11" id="KW-0436">Ligase</keyword>
<protein>
    <submittedName>
        <fullName evidence="11">Ubiquitin-protein ligase E3 RBBP6 family protein</fullName>
    </submittedName>
</protein>
<feature type="region of interest" description="Disordered" evidence="7">
    <location>
        <begin position="357"/>
        <end position="417"/>
    </location>
</feature>
<feature type="domain" description="RING-type" evidence="8">
    <location>
        <begin position="287"/>
        <end position="327"/>
    </location>
</feature>
<dbReference type="FunFam" id="3.10.20.90:FF:000070">
    <property type="entry name" value="E3 ubiquitin-protein ligase RBBP6 isoform X2"/>
    <property type="match status" value="1"/>
</dbReference>
<organism evidence="11 12">
    <name type="scientific">Schizosaccharomyces octosporus (strain yFS286)</name>
    <name type="common">Fission yeast</name>
    <name type="synonym">Octosporomyces octosporus</name>
    <dbReference type="NCBI Taxonomy" id="483514"/>
    <lineage>
        <taxon>Eukaryota</taxon>
        <taxon>Fungi</taxon>
        <taxon>Dikarya</taxon>
        <taxon>Ascomycota</taxon>
        <taxon>Taphrinomycotina</taxon>
        <taxon>Schizosaccharomycetes</taxon>
        <taxon>Schizosaccharomycetales</taxon>
        <taxon>Schizosaccharomycetaceae</taxon>
        <taxon>Schizosaccharomyces</taxon>
    </lineage>
</organism>
<dbReference type="AlphaFoldDB" id="S9RAF2"/>
<name>S9RAF2_SCHOY</name>
<evidence type="ECO:0000256" key="3">
    <source>
        <dbReference type="ARBA" id="ARBA00022771"/>
    </source>
</evidence>
<dbReference type="Gene3D" id="4.10.60.10">
    <property type="entry name" value="Zinc finger, CCHC-type"/>
    <property type="match status" value="1"/>
</dbReference>
<feature type="region of interest" description="Disordered" evidence="7">
    <location>
        <begin position="85"/>
        <end position="137"/>
    </location>
</feature>
<comment type="subcellular location">
    <subcellularLocation>
        <location evidence="1">Nucleus</location>
    </subcellularLocation>
</comment>
<evidence type="ECO:0000256" key="1">
    <source>
        <dbReference type="ARBA" id="ARBA00004123"/>
    </source>
</evidence>
<dbReference type="OMA" id="CGAKDHW"/>
<dbReference type="CDD" id="cd16620">
    <property type="entry name" value="vRING-HC-C4C4_RBBP6"/>
    <property type="match status" value="1"/>
</dbReference>
<dbReference type="FunFam" id="4.10.60.10:FF:000005">
    <property type="entry name" value="E3 ubiquitin-protein ligase RBBP6"/>
    <property type="match status" value="1"/>
</dbReference>
<dbReference type="InterPro" id="IPR025829">
    <property type="entry name" value="Zn_knuckle_CX2CX3GHX4C"/>
</dbReference>
<dbReference type="Gene3D" id="3.10.20.90">
    <property type="entry name" value="Phosphatidylinositol 3-kinase Catalytic Subunit, Chain A, domain 1"/>
    <property type="match status" value="1"/>
</dbReference>
<sequence length="497" mass="54674">MSGVIYYKFKSQKDPSRVTFDGTVGMSVFDVKREIIQQKKLGSGLDFDLLLYNANTNEEYDDDTYIIPRSTSVIVRRVPAQKSGKGTAARYVSGTPRMTGNSRPELAKKPVPMLQKKPQPTAGPAGDASVTKSAPGSSEEVAIQQMFQVSSDQWRETQDKMASATPIYKPNQRRVAASVPDKPPPPGYICYRCGLKGHWIQACPTNSDPNYDGKPRVKRTTGIPRSFLKSIDAPAEGDTANIMINAEGEYVVAQPDQASWESYQARKVALTENDVYKMQPPDSSLACTICKKLAKNALRTPCCNQLFCEECIQTALLDTDFECPHCHKKDILLDSLKADYQVQRKIESVVRSVLGTHNKESEDSSAGFDSSSSSLNEKRKREDVDEVSNPSKYSAKSSANYAKPSAQPAFHPGMPMPAGMPMPPGMPPLPHLQGFPAPFPPFMMPGFPQMPMMNSNEMSNNAYGSQFRTNYKPPSRSSHSPTPTNSTVQNNSSTNIT</sequence>
<feature type="compositionally biased region" description="Low complexity" evidence="7">
    <location>
        <begin position="364"/>
        <end position="374"/>
    </location>
</feature>
<gene>
    <name evidence="11" type="ORF">SOCG_01307</name>
</gene>
<keyword evidence="2" id="KW-0479">Metal-binding</keyword>
<feature type="compositionally biased region" description="Low complexity" evidence="7">
    <location>
        <begin position="473"/>
        <end position="497"/>
    </location>
</feature>
<evidence type="ECO:0000259" key="10">
    <source>
        <dbReference type="PROSITE" id="PS51282"/>
    </source>
</evidence>
<evidence type="ECO:0000313" key="12">
    <source>
        <dbReference type="Proteomes" id="UP000016088"/>
    </source>
</evidence>
<keyword evidence="12" id="KW-1185">Reference proteome</keyword>
<dbReference type="InterPro" id="IPR001841">
    <property type="entry name" value="Znf_RING"/>
</dbReference>
<dbReference type="VEuPathDB" id="FungiDB:SOCG_01307"/>
<dbReference type="GeneID" id="25030289"/>
<dbReference type="RefSeq" id="XP_013019716.1">
    <property type="nucleotide sequence ID" value="XM_013164262.1"/>
</dbReference>
<dbReference type="GO" id="GO:0008270">
    <property type="term" value="F:zinc ion binding"/>
    <property type="evidence" value="ECO:0007669"/>
    <property type="project" value="UniProtKB-KW"/>
</dbReference>
<dbReference type="GO" id="GO:0005829">
    <property type="term" value="C:cytosol"/>
    <property type="evidence" value="ECO:0007669"/>
    <property type="project" value="EnsemblFungi"/>
</dbReference>
<dbReference type="SUPFAM" id="SSF57756">
    <property type="entry name" value="Retrovirus zinc finger-like domains"/>
    <property type="match status" value="1"/>
</dbReference>
<keyword evidence="3 6" id="KW-0863">Zinc-finger</keyword>
<evidence type="ECO:0000256" key="2">
    <source>
        <dbReference type="ARBA" id="ARBA00022723"/>
    </source>
</evidence>
<evidence type="ECO:0000259" key="9">
    <source>
        <dbReference type="PROSITE" id="PS50158"/>
    </source>
</evidence>
<dbReference type="GO" id="GO:0006369">
    <property type="term" value="P:termination of RNA polymerase II transcription"/>
    <property type="evidence" value="ECO:0007669"/>
    <property type="project" value="EnsemblFungi"/>
</dbReference>
<dbReference type="SMART" id="SM01180">
    <property type="entry name" value="DWNN"/>
    <property type="match status" value="1"/>
</dbReference>
<feature type="domain" description="CCHC-type" evidence="9">
    <location>
        <begin position="190"/>
        <end position="204"/>
    </location>
</feature>
<accession>S9RAF2</accession>
<dbReference type="GO" id="GO:0000209">
    <property type="term" value="P:protein polyubiquitination"/>
    <property type="evidence" value="ECO:0007669"/>
    <property type="project" value="EnsemblFungi"/>
</dbReference>
<dbReference type="SUPFAM" id="SSF57850">
    <property type="entry name" value="RING/U-box"/>
    <property type="match status" value="1"/>
</dbReference>
<dbReference type="GO" id="GO:0006511">
    <property type="term" value="P:ubiquitin-dependent protein catabolic process"/>
    <property type="evidence" value="ECO:0007669"/>
    <property type="project" value="TreeGrafter"/>
</dbReference>
<proteinExistence type="predicted"/>
<dbReference type="InterPro" id="IPR014891">
    <property type="entry name" value="DWNN_domain"/>
</dbReference>
<dbReference type="Pfam" id="PF08783">
    <property type="entry name" value="DWNN"/>
    <property type="match status" value="1"/>
</dbReference>
<evidence type="ECO:0000259" key="8">
    <source>
        <dbReference type="PROSITE" id="PS50089"/>
    </source>
</evidence>
<dbReference type="PROSITE" id="PS51282">
    <property type="entry name" value="DWNN"/>
    <property type="match status" value="1"/>
</dbReference>
<feature type="region of interest" description="Disordered" evidence="7">
    <location>
        <begin position="455"/>
        <end position="497"/>
    </location>
</feature>
<dbReference type="HOGENOM" id="CLU_019105_0_0_1"/>